<accession>A0ABT7SZV9</accession>
<dbReference type="PANTHER" id="PTHR42964">
    <property type="entry name" value="ENOYL-COA HYDRATASE"/>
    <property type="match status" value="1"/>
</dbReference>
<keyword evidence="3" id="KW-1185">Reference proteome</keyword>
<name>A0ABT7SZV9_9ALTE</name>
<evidence type="ECO:0000256" key="1">
    <source>
        <dbReference type="ARBA" id="ARBA00005254"/>
    </source>
</evidence>
<dbReference type="InterPro" id="IPR014748">
    <property type="entry name" value="Enoyl-CoA_hydra_C"/>
</dbReference>
<dbReference type="Proteomes" id="UP001234343">
    <property type="component" value="Unassembled WGS sequence"/>
</dbReference>
<dbReference type="InterPro" id="IPR051683">
    <property type="entry name" value="Enoyl-CoA_Hydratase/Isomerase"/>
</dbReference>
<organism evidence="2 3">
    <name type="scientific">Alteromonas arenosi</name>
    <dbReference type="NCBI Taxonomy" id="3055817"/>
    <lineage>
        <taxon>Bacteria</taxon>
        <taxon>Pseudomonadati</taxon>
        <taxon>Pseudomonadota</taxon>
        <taxon>Gammaproteobacteria</taxon>
        <taxon>Alteromonadales</taxon>
        <taxon>Alteromonadaceae</taxon>
        <taxon>Alteromonas/Salinimonas group</taxon>
        <taxon>Alteromonas</taxon>
    </lineage>
</organism>
<dbReference type="Gene3D" id="1.10.12.10">
    <property type="entry name" value="Lyase 2-enoyl-coa Hydratase, Chain A, domain 2"/>
    <property type="match status" value="1"/>
</dbReference>
<evidence type="ECO:0000313" key="3">
    <source>
        <dbReference type="Proteomes" id="UP001234343"/>
    </source>
</evidence>
<dbReference type="RefSeq" id="WP_289365407.1">
    <property type="nucleotide sequence ID" value="NZ_JAUCBP010000007.1"/>
</dbReference>
<dbReference type="EMBL" id="JAUCBP010000007">
    <property type="protein sequence ID" value="MDM7861074.1"/>
    <property type="molecule type" value="Genomic_DNA"/>
</dbReference>
<reference evidence="2 3" key="1">
    <citation type="submission" date="2023-06" db="EMBL/GenBank/DDBJ databases">
        <title>Alteromonas sp. ASW11-36 isolated from intertidal sand.</title>
        <authorList>
            <person name="Li Y."/>
        </authorList>
    </citation>
    <scope>NUCLEOTIDE SEQUENCE [LARGE SCALE GENOMIC DNA]</scope>
    <source>
        <strain evidence="2 3">ASW11-36</strain>
    </source>
</reference>
<evidence type="ECO:0000313" key="2">
    <source>
        <dbReference type="EMBL" id="MDM7861074.1"/>
    </source>
</evidence>
<sequence>MTAFNNVTYHKDTNNVVTVTLNRPDKHNAFNDEMIAELQACFVRVNQDPEARAMILASNGKSFCAGADLNWMQRMAEYSYEQNKQDAEKLAALFEMLYHLRVPSIARVQGSAFGGAIGLIACCDMAIASKLSKFCLSEVKIGLVPATISPYVVEALGPRVAKRYFMTAEVFSSRRARRLGLISEVVNEESLDETIDDLIKHILANGPRAVAQAKELVEEVAYKPITADLIDSTSELIARIRVSEEGQEGLQAFLQKRSPNWREDNA</sequence>
<dbReference type="SUPFAM" id="SSF52096">
    <property type="entry name" value="ClpP/crotonase"/>
    <property type="match status" value="1"/>
</dbReference>
<proteinExistence type="inferred from homology"/>
<protein>
    <submittedName>
        <fullName evidence="2">Enoyl-CoA hydratase/isomerase family protein</fullName>
    </submittedName>
</protein>
<dbReference type="CDD" id="cd06558">
    <property type="entry name" value="crotonase-like"/>
    <property type="match status" value="1"/>
</dbReference>
<dbReference type="InterPro" id="IPR029045">
    <property type="entry name" value="ClpP/crotonase-like_dom_sf"/>
</dbReference>
<dbReference type="InterPro" id="IPR001753">
    <property type="entry name" value="Enoyl-CoA_hydra/iso"/>
</dbReference>
<comment type="caution">
    <text evidence="2">The sequence shown here is derived from an EMBL/GenBank/DDBJ whole genome shotgun (WGS) entry which is preliminary data.</text>
</comment>
<dbReference type="Gene3D" id="3.90.226.10">
    <property type="entry name" value="2-enoyl-CoA Hydratase, Chain A, domain 1"/>
    <property type="match status" value="1"/>
</dbReference>
<comment type="similarity">
    <text evidence="1">Belongs to the enoyl-CoA hydratase/isomerase family.</text>
</comment>
<dbReference type="Pfam" id="PF00378">
    <property type="entry name" value="ECH_1"/>
    <property type="match status" value="1"/>
</dbReference>
<dbReference type="PANTHER" id="PTHR42964:SF1">
    <property type="entry name" value="POLYKETIDE BIOSYNTHESIS ENOYL-COA HYDRATASE PKSH-RELATED"/>
    <property type="match status" value="1"/>
</dbReference>
<gene>
    <name evidence="2" type="ORF">QTP81_10745</name>
</gene>